<protein>
    <submittedName>
        <fullName evidence="2">Uncharacterized protein</fullName>
    </submittedName>
</protein>
<evidence type="ECO:0000313" key="3">
    <source>
        <dbReference type="Proteomes" id="UP001341840"/>
    </source>
</evidence>
<proteinExistence type="predicted"/>
<gene>
    <name evidence="2" type="ORF">PIB30_068047</name>
</gene>
<accession>A0ABU6XNQ3</accession>
<reference evidence="2 3" key="1">
    <citation type="journal article" date="2023" name="Plants (Basel)">
        <title>Bridging the Gap: Combining Genomics and Transcriptomics Approaches to Understand Stylosanthes scabra, an Orphan Legume from the Brazilian Caatinga.</title>
        <authorList>
            <person name="Ferreira-Neto J.R.C."/>
            <person name="da Silva M.D."/>
            <person name="Binneck E."/>
            <person name="de Melo N.F."/>
            <person name="da Silva R.H."/>
            <person name="de Melo A.L.T.M."/>
            <person name="Pandolfi V."/>
            <person name="Bustamante F.O."/>
            <person name="Brasileiro-Vidal A.C."/>
            <person name="Benko-Iseppon A.M."/>
        </authorList>
    </citation>
    <scope>NUCLEOTIDE SEQUENCE [LARGE SCALE GENOMIC DNA]</scope>
    <source>
        <tissue evidence="2">Leaves</tissue>
    </source>
</reference>
<keyword evidence="3" id="KW-1185">Reference proteome</keyword>
<evidence type="ECO:0000256" key="1">
    <source>
        <dbReference type="SAM" id="MobiDB-lite"/>
    </source>
</evidence>
<feature type="region of interest" description="Disordered" evidence="1">
    <location>
        <begin position="1"/>
        <end position="37"/>
    </location>
</feature>
<organism evidence="2 3">
    <name type="scientific">Stylosanthes scabra</name>
    <dbReference type="NCBI Taxonomy" id="79078"/>
    <lineage>
        <taxon>Eukaryota</taxon>
        <taxon>Viridiplantae</taxon>
        <taxon>Streptophyta</taxon>
        <taxon>Embryophyta</taxon>
        <taxon>Tracheophyta</taxon>
        <taxon>Spermatophyta</taxon>
        <taxon>Magnoliopsida</taxon>
        <taxon>eudicotyledons</taxon>
        <taxon>Gunneridae</taxon>
        <taxon>Pentapetalae</taxon>
        <taxon>rosids</taxon>
        <taxon>fabids</taxon>
        <taxon>Fabales</taxon>
        <taxon>Fabaceae</taxon>
        <taxon>Papilionoideae</taxon>
        <taxon>50 kb inversion clade</taxon>
        <taxon>dalbergioids sensu lato</taxon>
        <taxon>Dalbergieae</taxon>
        <taxon>Pterocarpus clade</taxon>
        <taxon>Stylosanthes</taxon>
    </lineage>
</organism>
<feature type="compositionally biased region" description="Basic and acidic residues" evidence="1">
    <location>
        <begin position="1"/>
        <end position="10"/>
    </location>
</feature>
<comment type="caution">
    <text evidence="2">The sequence shown here is derived from an EMBL/GenBank/DDBJ whole genome shotgun (WGS) entry which is preliminary data.</text>
</comment>
<feature type="compositionally biased region" description="Polar residues" evidence="1">
    <location>
        <begin position="13"/>
        <end position="31"/>
    </location>
</feature>
<name>A0ABU6XNQ3_9FABA</name>
<evidence type="ECO:0000313" key="2">
    <source>
        <dbReference type="EMBL" id="MED6198613.1"/>
    </source>
</evidence>
<dbReference type="Proteomes" id="UP001341840">
    <property type="component" value="Unassembled WGS sequence"/>
</dbReference>
<dbReference type="EMBL" id="JASCZI010212170">
    <property type="protein sequence ID" value="MED6198613.1"/>
    <property type="molecule type" value="Genomic_DNA"/>
</dbReference>
<sequence length="119" mass="13353">MEEKNMEDKGCASFTNHNWSGIPSGRSSDGGSRNKRKKKFAAPTCHCGIYAILFQSSTTGNANGYFLGVQTLRYLTTTPHYRYFACLDEYADAFSVYEVVEITQDSDPMRKLEEKNGVT</sequence>